<feature type="domain" description="DUF4097" evidence="1">
    <location>
        <begin position="47"/>
        <end position="232"/>
    </location>
</feature>
<dbReference type="InterPro" id="IPR025164">
    <property type="entry name" value="Toastrack_DUF4097"/>
</dbReference>
<gene>
    <name evidence="2" type="ORF">R2D22_05640</name>
</gene>
<evidence type="ECO:0000313" key="3">
    <source>
        <dbReference type="Proteomes" id="UP001301731"/>
    </source>
</evidence>
<sequence length="296" mass="30791">MPSYDTPEPITAVLEFDIGTARIVAGKQSTTVVEVVPSNGAEEIDVKAAEQTKVTYANGTLTLKGPKKRSVFGKVGSIDVTVELPAGSHLQGNTPMADFTCEGPFADCRIKTSLGDIRLGDAETVNLRTSHGDIHVGRITGDAEIQGAGRIEVGEIQGDATVKNGNGDTEIGLIRGDATVKNGNGHTEIGEITGRLRANAANGRITVDVAHASAEVKSANGAIRIGEVFRGRIDLRTAVGDIEVGIRESTAAWLDLHTKAGRVENSLGASTGPGGSDETVEVHAHTSLGDIAVRRA</sequence>
<dbReference type="PANTHER" id="PTHR34094:SF1">
    <property type="entry name" value="PROTEIN FAM185A"/>
    <property type="match status" value="1"/>
</dbReference>
<proteinExistence type="predicted"/>
<evidence type="ECO:0000259" key="1">
    <source>
        <dbReference type="Pfam" id="PF13349"/>
    </source>
</evidence>
<dbReference type="EMBL" id="CP137573">
    <property type="protein sequence ID" value="WOX20902.1"/>
    <property type="molecule type" value="Genomic_DNA"/>
</dbReference>
<protein>
    <submittedName>
        <fullName evidence="2">DUF4097 family beta strand repeat-containing protein</fullName>
    </submittedName>
</protein>
<dbReference type="Pfam" id="PF13349">
    <property type="entry name" value="DUF4097"/>
    <property type="match status" value="1"/>
</dbReference>
<dbReference type="RefSeq" id="WP_318101649.1">
    <property type="nucleotide sequence ID" value="NZ_CP137573.1"/>
</dbReference>
<reference evidence="2 3" key="1">
    <citation type="submission" date="2023-10" db="EMBL/GenBank/DDBJ databases">
        <title>The genome sequence of Streptomyces sp. HUAS YS2.</title>
        <authorList>
            <person name="Mo P."/>
        </authorList>
    </citation>
    <scope>NUCLEOTIDE SEQUENCE [LARGE SCALE GENOMIC DNA]</scope>
    <source>
        <strain evidence="2 3">HUAS YS2</strain>
    </source>
</reference>
<accession>A0ABZ0LNG9</accession>
<dbReference type="Proteomes" id="UP001301731">
    <property type="component" value="Chromosome"/>
</dbReference>
<organism evidence="2 3">
    <name type="scientific">Streptomyces solicathayae</name>
    <dbReference type="NCBI Taxonomy" id="3081768"/>
    <lineage>
        <taxon>Bacteria</taxon>
        <taxon>Bacillati</taxon>
        <taxon>Actinomycetota</taxon>
        <taxon>Actinomycetes</taxon>
        <taxon>Kitasatosporales</taxon>
        <taxon>Streptomycetaceae</taxon>
        <taxon>Streptomyces</taxon>
    </lineage>
</organism>
<name>A0ABZ0LNG9_9ACTN</name>
<keyword evidence="3" id="KW-1185">Reference proteome</keyword>
<dbReference type="PANTHER" id="PTHR34094">
    <property type="match status" value="1"/>
</dbReference>
<evidence type="ECO:0000313" key="2">
    <source>
        <dbReference type="EMBL" id="WOX20902.1"/>
    </source>
</evidence>